<accession>E0ICH5</accession>
<keyword evidence="1" id="KW-0812">Transmembrane</keyword>
<dbReference type="AlphaFoldDB" id="E0ICH5"/>
<dbReference type="EMBL" id="AEDD01000009">
    <property type="protein sequence ID" value="EFM09861.1"/>
    <property type="molecule type" value="Genomic_DNA"/>
</dbReference>
<keyword evidence="3" id="KW-1185">Reference proteome</keyword>
<keyword evidence="1" id="KW-1133">Transmembrane helix</keyword>
<dbReference type="Proteomes" id="UP000005387">
    <property type="component" value="Unassembled WGS sequence"/>
</dbReference>
<keyword evidence="1" id="KW-0472">Membrane</keyword>
<dbReference type="OrthoDB" id="2989757at2"/>
<dbReference type="eggNOG" id="ENOG5032ZXQ">
    <property type="taxonomic scope" value="Bacteria"/>
</dbReference>
<dbReference type="Pfam" id="PF11118">
    <property type="entry name" value="DUF2627"/>
    <property type="match status" value="1"/>
</dbReference>
<sequence>MKAQPSVVAARFIAVLILVIPGITATYGFLKMKDALYDYFISFGNETNTPSFAWLTFIVGLVLFAIGVSFIAGWIFFRDRKHNYVAPRFRKKRPRPAKPTN</sequence>
<evidence type="ECO:0008006" key="4">
    <source>
        <dbReference type="Google" id="ProtNLM"/>
    </source>
</evidence>
<dbReference type="RefSeq" id="WP_006039352.1">
    <property type="nucleotide sequence ID" value="NZ_AEDD01000009.1"/>
</dbReference>
<feature type="transmembrane region" description="Helical" evidence="1">
    <location>
        <begin position="12"/>
        <end position="32"/>
    </location>
</feature>
<organism evidence="2 3">
    <name type="scientific">Paenibacillus curdlanolyticus YK9</name>
    <dbReference type="NCBI Taxonomy" id="717606"/>
    <lineage>
        <taxon>Bacteria</taxon>
        <taxon>Bacillati</taxon>
        <taxon>Bacillota</taxon>
        <taxon>Bacilli</taxon>
        <taxon>Bacillales</taxon>
        <taxon>Paenibacillaceae</taxon>
        <taxon>Paenibacillus</taxon>
    </lineage>
</organism>
<proteinExistence type="predicted"/>
<reference evidence="2 3" key="1">
    <citation type="submission" date="2010-07" db="EMBL/GenBank/DDBJ databases">
        <title>The draft genome of Paenibacillus curdlanolyticus YK9.</title>
        <authorList>
            <consortium name="US DOE Joint Genome Institute (JGI-PGF)"/>
            <person name="Lucas S."/>
            <person name="Copeland A."/>
            <person name="Lapidus A."/>
            <person name="Cheng J.-F."/>
            <person name="Bruce D."/>
            <person name="Goodwin L."/>
            <person name="Pitluck S."/>
            <person name="Land M.L."/>
            <person name="Hauser L."/>
            <person name="Chang Y.-J."/>
            <person name="Jeffries C."/>
            <person name="Anderson I.J."/>
            <person name="Johnson E."/>
            <person name="Loganathan U."/>
            <person name="Mulhopadhyay B."/>
            <person name="Kyrpides N."/>
            <person name="Woyke T.J."/>
        </authorList>
    </citation>
    <scope>NUCLEOTIDE SEQUENCE [LARGE SCALE GENOMIC DNA]</scope>
    <source>
        <strain evidence="2 3">YK9</strain>
    </source>
</reference>
<protein>
    <recommendedName>
        <fullName evidence="4">DUF2627 domain-containing protein</fullName>
    </recommendedName>
</protein>
<evidence type="ECO:0000256" key="1">
    <source>
        <dbReference type="SAM" id="Phobius"/>
    </source>
</evidence>
<gene>
    <name evidence="2" type="ORF">PaecuDRAFT_3364</name>
</gene>
<feature type="transmembrane region" description="Helical" evidence="1">
    <location>
        <begin position="52"/>
        <end position="77"/>
    </location>
</feature>
<dbReference type="STRING" id="717606.PaecuDRAFT_3364"/>
<evidence type="ECO:0000313" key="3">
    <source>
        <dbReference type="Proteomes" id="UP000005387"/>
    </source>
</evidence>
<dbReference type="InterPro" id="IPR020138">
    <property type="entry name" value="Uncharacterised_YqzF"/>
</dbReference>
<evidence type="ECO:0000313" key="2">
    <source>
        <dbReference type="EMBL" id="EFM09861.1"/>
    </source>
</evidence>
<name>E0ICH5_9BACL</name>